<proteinExistence type="predicted"/>
<evidence type="ECO:0000313" key="1">
    <source>
        <dbReference type="EMBL" id="MPC44810.1"/>
    </source>
</evidence>
<protein>
    <submittedName>
        <fullName evidence="1">Uncharacterized protein</fullName>
    </submittedName>
</protein>
<reference evidence="1 2" key="1">
    <citation type="submission" date="2019-05" db="EMBL/GenBank/DDBJ databases">
        <title>Another draft genome of Portunus trituberculatus and its Hox gene families provides insights of decapod evolution.</title>
        <authorList>
            <person name="Jeong J.-H."/>
            <person name="Song I."/>
            <person name="Kim S."/>
            <person name="Choi T."/>
            <person name="Kim D."/>
            <person name="Ryu S."/>
            <person name="Kim W."/>
        </authorList>
    </citation>
    <scope>NUCLEOTIDE SEQUENCE [LARGE SCALE GENOMIC DNA]</scope>
    <source>
        <tissue evidence="1">Muscle</tissue>
    </source>
</reference>
<name>A0A5B7FAY1_PORTR</name>
<dbReference type="AlphaFoldDB" id="A0A5B7FAY1"/>
<evidence type="ECO:0000313" key="2">
    <source>
        <dbReference type="Proteomes" id="UP000324222"/>
    </source>
</evidence>
<organism evidence="1 2">
    <name type="scientific">Portunus trituberculatus</name>
    <name type="common">Swimming crab</name>
    <name type="synonym">Neptunus trituberculatus</name>
    <dbReference type="NCBI Taxonomy" id="210409"/>
    <lineage>
        <taxon>Eukaryota</taxon>
        <taxon>Metazoa</taxon>
        <taxon>Ecdysozoa</taxon>
        <taxon>Arthropoda</taxon>
        <taxon>Crustacea</taxon>
        <taxon>Multicrustacea</taxon>
        <taxon>Malacostraca</taxon>
        <taxon>Eumalacostraca</taxon>
        <taxon>Eucarida</taxon>
        <taxon>Decapoda</taxon>
        <taxon>Pleocyemata</taxon>
        <taxon>Brachyura</taxon>
        <taxon>Eubrachyura</taxon>
        <taxon>Portunoidea</taxon>
        <taxon>Portunidae</taxon>
        <taxon>Portuninae</taxon>
        <taxon>Portunus</taxon>
    </lineage>
</organism>
<dbReference type="EMBL" id="VSRR010006449">
    <property type="protein sequence ID" value="MPC44810.1"/>
    <property type="molecule type" value="Genomic_DNA"/>
</dbReference>
<sequence length="97" mass="11228">MARFWYRGKGGKSVERRVLHSLHRATTTIRALNSLHKLFAQLRERGRILKEEVRTLLKKGAVECVSHGPGFYRSIFVVPKVEGRFQLVIDLPHLNYS</sequence>
<gene>
    <name evidence="1" type="ORF">E2C01_038489</name>
</gene>
<accession>A0A5B7FAY1</accession>
<keyword evidence="2" id="KW-1185">Reference proteome</keyword>
<dbReference type="Proteomes" id="UP000324222">
    <property type="component" value="Unassembled WGS sequence"/>
</dbReference>
<comment type="caution">
    <text evidence="1">The sequence shown here is derived from an EMBL/GenBank/DDBJ whole genome shotgun (WGS) entry which is preliminary data.</text>
</comment>